<evidence type="ECO:0000313" key="1">
    <source>
        <dbReference type="EMBL" id="PMN93522.1"/>
    </source>
</evidence>
<dbReference type="SUPFAM" id="SSF52402">
    <property type="entry name" value="Adenine nucleotide alpha hydrolases-like"/>
    <property type="match status" value="1"/>
</dbReference>
<proteinExistence type="predicted"/>
<evidence type="ECO:0008006" key="3">
    <source>
        <dbReference type="Google" id="ProtNLM"/>
    </source>
</evidence>
<dbReference type="AlphaFoldDB" id="A0A2N7LDT2"/>
<sequence>MTIRTIIMPFASHANAKQRISGALSVAQFFDAHLDVLHAQINPKQLLPEERQLISDEFYKRIDQIVADYVSEDAEPLKALFEDACQRLHISTQTRIPRYATSQPETTAMWQDVYGFRGEVVAEKGKLSDMTIIPQAKRGKSSVSFEAAILHSGKPVLIMPRTQYVFAPKHATIAWNGDTQAAKAVTAAMPLLRKVDTVTIATSERSVNNKPTQSELQDYLAMHGIQSESKVFGASRLRAPQALLEQAAALNSDVIVCGAYSHQRIHQQMFGDFTKSLLKRSTIPLFMMS</sequence>
<comment type="caution">
    <text evidence="1">The sequence shown here is derived from an EMBL/GenBank/DDBJ whole genome shotgun (WGS) entry which is preliminary data.</text>
</comment>
<organism evidence="1 2">
    <name type="scientific">Enterovibrio norvegicus</name>
    <dbReference type="NCBI Taxonomy" id="188144"/>
    <lineage>
        <taxon>Bacteria</taxon>
        <taxon>Pseudomonadati</taxon>
        <taxon>Pseudomonadota</taxon>
        <taxon>Gammaproteobacteria</taxon>
        <taxon>Vibrionales</taxon>
        <taxon>Vibrionaceae</taxon>
        <taxon>Enterovibrio</taxon>
    </lineage>
</organism>
<evidence type="ECO:0000313" key="2">
    <source>
        <dbReference type="Proteomes" id="UP000235387"/>
    </source>
</evidence>
<gene>
    <name evidence="1" type="ORF">BCT23_12245</name>
</gene>
<reference evidence="2" key="1">
    <citation type="submission" date="2016-07" db="EMBL/GenBank/DDBJ databases">
        <title>Nontailed viruses are major unrecognized killers of bacteria in the ocean.</title>
        <authorList>
            <person name="Kauffman K."/>
            <person name="Hussain F."/>
            <person name="Yang J."/>
            <person name="Arevalo P."/>
            <person name="Brown J."/>
            <person name="Cutler M."/>
            <person name="Kelly L."/>
            <person name="Polz M.F."/>
        </authorList>
    </citation>
    <scope>NUCLEOTIDE SEQUENCE [LARGE SCALE GENOMIC DNA]</scope>
    <source>
        <strain evidence="2">10N.261.45.A10</strain>
    </source>
</reference>
<dbReference type="EMBL" id="MDAL01000012">
    <property type="protein sequence ID" value="PMN93522.1"/>
    <property type="molecule type" value="Genomic_DNA"/>
</dbReference>
<name>A0A2N7LDT2_9GAMM</name>
<dbReference type="Proteomes" id="UP000235387">
    <property type="component" value="Unassembled WGS sequence"/>
</dbReference>
<accession>A0A2N7LDT2</accession>
<dbReference type="Gene3D" id="3.40.50.12370">
    <property type="match status" value="1"/>
</dbReference>
<protein>
    <recommendedName>
        <fullName evidence="3">UspA domain-containing protein</fullName>
    </recommendedName>
</protein>
<dbReference type="RefSeq" id="WP_102390400.1">
    <property type="nucleotide sequence ID" value="NZ_MDAL01000012.1"/>
</dbReference>